<dbReference type="GO" id="GO:0006355">
    <property type="term" value="P:regulation of DNA-templated transcription"/>
    <property type="evidence" value="ECO:0000318"/>
    <property type="project" value="GO_Central"/>
</dbReference>
<protein>
    <recommendedName>
        <fullName evidence="3">C2H2-type domain-containing protein</fullName>
    </recommendedName>
</protein>
<evidence type="ECO:0000313" key="5">
    <source>
        <dbReference type="Proteomes" id="UP000017836"/>
    </source>
</evidence>
<dbReference type="EMBL" id="KI394757">
    <property type="protein sequence ID" value="ERN01622.1"/>
    <property type="molecule type" value="Genomic_DNA"/>
</dbReference>
<organism evidence="4 5">
    <name type="scientific">Amborella trichopoda</name>
    <dbReference type="NCBI Taxonomy" id="13333"/>
    <lineage>
        <taxon>Eukaryota</taxon>
        <taxon>Viridiplantae</taxon>
        <taxon>Streptophyta</taxon>
        <taxon>Embryophyta</taxon>
        <taxon>Tracheophyta</taxon>
        <taxon>Spermatophyta</taxon>
        <taxon>Magnoliopsida</taxon>
        <taxon>Amborellales</taxon>
        <taxon>Amborellaceae</taxon>
        <taxon>Amborella</taxon>
    </lineage>
</organism>
<dbReference type="Pfam" id="PF13912">
    <property type="entry name" value="zf-C2H2_6"/>
    <property type="match status" value="2"/>
</dbReference>
<dbReference type="GO" id="GO:0003700">
    <property type="term" value="F:DNA-binding transcription factor activity"/>
    <property type="evidence" value="ECO:0000318"/>
    <property type="project" value="GO_Central"/>
</dbReference>
<dbReference type="SMART" id="SM00355">
    <property type="entry name" value="ZnF_C2H2"/>
    <property type="match status" value="3"/>
</dbReference>
<dbReference type="STRING" id="13333.W1NVF4"/>
<keyword evidence="5" id="KW-1185">Reference proteome</keyword>
<feature type="compositionally biased region" description="Polar residues" evidence="2">
    <location>
        <begin position="324"/>
        <end position="339"/>
    </location>
</feature>
<feature type="domain" description="C2H2-type" evidence="3">
    <location>
        <begin position="406"/>
        <end position="433"/>
    </location>
</feature>
<feature type="region of interest" description="Disordered" evidence="2">
    <location>
        <begin position="1"/>
        <end position="25"/>
    </location>
</feature>
<dbReference type="PANTHER" id="PTHR47591">
    <property type="entry name" value="ZINC FINGER PROTEIN ZAT2-RELATED"/>
    <property type="match status" value="1"/>
</dbReference>
<keyword evidence="1" id="KW-0479">Metal-binding</keyword>
<dbReference type="GO" id="GO:0005634">
    <property type="term" value="C:nucleus"/>
    <property type="evidence" value="ECO:0000318"/>
    <property type="project" value="GO_Central"/>
</dbReference>
<dbReference type="OrthoDB" id="6077919at2759"/>
<dbReference type="Gramene" id="ERN01622">
    <property type="protein sequence ID" value="ERN01622"/>
    <property type="gene ID" value="AMTR_s00090p00065860"/>
</dbReference>
<dbReference type="InterPro" id="IPR013087">
    <property type="entry name" value="Znf_C2H2_type"/>
</dbReference>
<feature type="compositionally biased region" description="Polar residues" evidence="2">
    <location>
        <begin position="1"/>
        <end position="14"/>
    </location>
</feature>
<evidence type="ECO:0000313" key="4">
    <source>
        <dbReference type="EMBL" id="ERN01622.1"/>
    </source>
</evidence>
<proteinExistence type="predicted"/>
<evidence type="ECO:0000259" key="3">
    <source>
        <dbReference type="PROSITE" id="PS50157"/>
    </source>
</evidence>
<keyword evidence="1" id="KW-0862">Zinc</keyword>
<dbReference type="PANTHER" id="PTHR47591:SF1">
    <property type="entry name" value="ZINC FINGER PROTEIN ZAT2-RELATED"/>
    <property type="match status" value="1"/>
</dbReference>
<gene>
    <name evidence="4" type="ORF">AMTR_s00090p00065860</name>
</gene>
<evidence type="ECO:0000256" key="1">
    <source>
        <dbReference type="PROSITE-ProRule" id="PRU00042"/>
    </source>
</evidence>
<dbReference type="SUPFAM" id="SSF57667">
    <property type="entry name" value="beta-beta-alpha zinc fingers"/>
    <property type="match status" value="1"/>
</dbReference>
<feature type="region of interest" description="Disordered" evidence="2">
    <location>
        <begin position="103"/>
        <end position="127"/>
    </location>
</feature>
<dbReference type="GO" id="GO:0000976">
    <property type="term" value="F:transcription cis-regulatory region binding"/>
    <property type="evidence" value="ECO:0000318"/>
    <property type="project" value="GO_Central"/>
</dbReference>
<keyword evidence="1" id="KW-0863">Zinc-finger</keyword>
<dbReference type="GO" id="GO:0008270">
    <property type="term" value="F:zinc ion binding"/>
    <property type="evidence" value="ECO:0007669"/>
    <property type="project" value="UniProtKB-KW"/>
</dbReference>
<evidence type="ECO:0000256" key="2">
    <source>
        <dbReference type="SAM" id="MobiDB-lite"/>
    </source>
</evidence>
<reference evidence="5" key="1">
    <citation type="journal article" date="2013" name="Science">
        <title>The Amborella genome and the evolution of flowering plants.</title>
        <authorList>
            <consortium name="Amborella Genome Project"/>
        </authorList>
    </citation>
    <scope>NUCLEOTIDE SEQUENCE [LARGE SCALE GENOMIC DNA]</scope>
</reference>
<dbReference type="AlphaFoldDB" id="W1NVF4"/>
<accession>W1NVF4</accession>
<dbReference type="HOGENOM" id="CLU_599348_0_0_1"/>
<dbReference type="eggNOG" id="KOG1721">
    <property type="taxonomic scope" value="Eukaryota"/>
</dbReference>
<dbReference type="PROSITE" id="PS50157">
    <property type="entry name" value="ZINC_FINGER_C2H2_2"/>
    <property type="match status" value="1"/>
</dbReference>
<feature type="region of interest" description="Disordered" evidence="2">
    <location>
        <begin position="320"/>
        <end position="339"/>
    </location>
</feature>
<dbReference type="InterPro" id="IPR036236">
    <property type="entry name" value="Znf_C2H2_sf"/>
</dbReference>
<dbReference type="PROSITE" id="PS00028">
    <property type="entry name" value="ZINC_FINGER_C2H2_1"/>
    <property type="match status" value="2"/>
</dbReference>
<sequence>MEPSISDFSNSSGSEAKPVSIDGNQSTPMLTIRLKVGKKTDSQCEFSAPESVASQFDQLAGVLGLYSCKLCNLKFGSKRYLGAQVKAHASNYGFTDSDKIGLKDEHERRKDGCRGERKSTTIEKTTKHTQQEPVCATCTKKFPSMKAVFGHMTCHPKRDWRGIQPPEKPVLARKNERNLQVKYSSNGAQMNSVESLSYHTNSTITEESSKEHYPLSPLSNWLVTGSGARKNKIARSESKDLQRQRFEGVSKSIKQTVHHLPILSQSQGNLEELGFLEKQETDKESLESDPKKSEILHESFLVCRRGQWKKKTEVKREARATEAAANSGTPQEGENISNCHDSKKRKLFIGVSAANNSEEEEVSQEDVEVSGIGSEISMAFLKVSVNKRPKISRIPDNFSPERQGSHICTKCNQWFNSGQALGGHMRKHFDRQKRLAKLKAHHSSKTLMGSQVELGGERKNGGAERRNEERMGAMDLNGVMPIEDEDLKFAISMLEVVPAYAGYVRSRLFMISEA</sequence>
<name>W1NVF4_AMBTC</name>
<dbReference type="Proteomes" id="UP000017836">
    <property type="component" value="Unassembled WGS sequence"/>
</dbReference>